<dbReference type="RefSeq" id="WP_227701147.1">
    <property type="nucleotide sequence ID" value="NZ_JAJEQW010000015.1"/>
</dbReference>
<evidence type="ECO:0008006" key="6">
    <source>
        <dbReference type="Google" id="ProtNLM"/>
    </source>
</evidence>
<accession>A0AAW4WE69</accession>
<dbReference type="EMBL" id="JAJEQW010000015">
    <property type="protein sequence ID" value="MCC2243063.1"/>
    <property type="molecule type" value="Genomic_DNA"/>
</dbReference>
<organism evidence="2 4">
    <name type="scientific">Roseburia amylophila</name>
    <dbReference type="NCBI Taxonomy" id="2981794"/>
    <lineage>
        <taxon>Bacteria</taxon>
        <taxon>Bacillati</taxon>
        <taxon>Bacillota</taxon>
        <taxon>Clostridia</taxon>
        <taxon>Lachnospirales</taxon>
        <taxon>Lachnospiraceae</taxon>
        <taxon>Roseburia</taxon>
    </lineage>
</organism>
<keyword evidence="5" id="KW-1185">Reference proteome</keyword>
<keyword evidence="1" id="KW-0812">Transmembrane</keyword>
<evidence type="ECO:0000313" key="4">
    <source>
        <dbReference type="Proteomes" id="UP001198893"/>
    </source>
</evidence>
<comment type="caution">
    <text evidence="2">The sequence shown here is derived from an EMBL/GenBank/DDBJ whole genome shotgun (WGS) entry which is preliminary data.</text>
</comment>
<dbReference type="Proteomes" id="UP001198893">
    <property type="component" value="Unassembled WGS sequence"/>
</dbReference>
<protein>
    <recommendedName>
        <fullName evidence="6">Type 4 fimbrial biogenesis protein PilX N-terminal domain-containing protein</fullName>
    </recommendedName>
</protein>
<evidence type="ECO:0000313" key="5">
    <source>
        <dbReference type="Proteomes" id="UP001209666"/>
    </source>
</evidence>
<dbReference type="AlphaFoldDB" id="A0AAW4WE69"/>
<evidence type="ECO:0000256" key="1">
    <source>
        <dbReference type="SAM" id="Phobius"/>
    </source>
</evidence>
<evidence type="ECO:0000313" key="2">
    <source>
        <dbReference type="EMBL" id="MCC2243063.1"/>
    </source>
</evidence>
<keyword evidence="1" id="KW-0472">Membrane</keyword>
<evidence type="ECO:0000313" key="3">
    <source>
        <dbReference type="EMBL" id="MCU6716528.1"/>
    </source>
</evidence>
<dbReference type="EMBL" id="JAOQKI010000005">
    <property type="protein sequence ID" value="MCU6716528.1"/>
    <property type="molecule type" value="Genomic_DNA"/>
</dbReference>
<sequence length="738" mass="80280">MNRWKKSRDNRGMSLVMVIGTVALVSILVVIVLSLSLMNIQMKSVYKKSADNFYDAEAAMDEIRTGLQQDVADAATTAYLSVMSQYSASSYQDAVRQSTFRELYRKELKKKIGQTMDDTHYDIGYLENYIGASHRYEAATGTGARLTTQDGKDADFVVTQSGLVIMNLELSYKDADAYESVVDTDLVLSYPQVNFIQSTSVPDLLNYCVVADEGVWVNNGNRTLTMNGNVYAGDYYTGSSSDRNGFHIDNSGSVMLGLRKTLITRGGLTVENKGSFTTDTKATIWADNLNVYSNAALSLSGSTYVSDDLTITGSGDVTLRGEYYGYGNPETAKAAASVVTEEVNANKAAYSSAMIINGIADSGKASIRMNGLKTLMLAGNAYIGSGNAMMGESLAVKSSQTAYLAPADCFLIKTTNPTTVAEDFMAKSDFAATPEKYINYEVLKNYHAFDITPLYKDGLVYYFLKFENAKEAAAFDLAYYNDADHAATRQQYLSLYVDDAELSIRESSTVEKITNGSILVWDTKGIRTIEPTTISNGLDDIYEDGYYAGLQSGWQDMYASYNISLTKDYERLTTEQKAATVFENLVDVDGLKKITGTSGAVEFEFTDGDGVRQVAYVTDNEGASALEVDASFLGGKNVPLIIATGDVNVTADYSGTILSGGQVTFGMPGSSSSTVSSDMQDAARVIQNAEYKKGSDTYILSQVLKNSQYYVGSIGKAYTGEDAVDVTKLVTYQNWSKE</sequence>
<gene>
    <name evidence="2" type="ORF">LKD47_12300</name>
    <name evidence="3" type="ORF">OCV43_04435</name>
</gene>
<proteinExistence type="predicted"/>
<reference evidence="3" key="3">
    <citation type="submission" date="2022-09" db="EMBL/GenBank/DDBJ databases">
        <authorList>
            <person name="Hitch T.C.A."/>
        </authorList>
    </citation>
    <scope>NUCLEOTIDE SEQUENCE</scope>
    <source>
        <strain evidence="3">Sanger_19</strain>
    </source>
</reference>
<reference evidence="3 5" key="1">
    <citation type="journal article" date="2021" name="ISME Commun">
        <title>Automated analysis of genomic sequences facilitates high-throughput and comprehensive description of bacteria.</title>
        <authorList>
            <person name="Hitch T.C.A."/>
        </authorList>
    </citation>
    <scope>NUCLEOTIDE SEQUENCE [LARGE SCALE GENOMIC DNA]</scope>
    <source>
        <strain evidence="3 5">Sanger_19</strain>
    </source>
</reference>
<feature type="transmembrane region" description="Helical" evidence="1">
    <location>
        <begin position="12"/>
        <end position="38"/>
    </location>
</feature>
<keyword evidence="1" id="KW-1133">Transmembrane helix</keyword>
<dbReference type="Proteomes" id="UP001209666">
    <property type="component" value="Unassembled WGS sequence"/>
</dbReference>
<reference evidence="2" key="2">
    <citation type="submission" date="2021-10" db="EMBL/GenBank/DDBJ databases">
        <title>Anaerobic single-cell dispensing facilitates the cultivation of human gut bacteria.</title>
        <authorList>
            <person name="Afrizal A."/>
        </authorList>
    </citation>
    <scope>NUCLEOTIDE SEQUENCE</scope>
    <source>
        <strain evidence="2">CLA-AA-H204</strain>
    </source>
</reference>
<name>A0AAW4WE69_9FIRM</name>